<proteinExistence type="predicted"/>
<dbReference type="AlphaFoldDB" id="A0A914QAF5"/>
<evidence type="ECO:0000313" key="1">
    <source>
        <dbReference type="Proteomes" id="UP000887578"/>
    </source>
</evidence>
<accession>A0A914QAF5</accession>
<evidence type="ECO:0000313" key="2">
    <source>
        <dbReference type="WBParaSite" id="PDA_v2.g26150.t1"/>
    </source>
</evidence>
<reference evidence="2" key="1">
    <citation type="submission" date="2022-11" db="UniProtKB">
        <authorList>
            <consortium name="WormBaseParasite"/>
        </authorList>
    </citation>
    <scope>IDENTIFICATION</scope>
</reference>
<name>A0A914QAF5_9BILA</name>
<sequence length="485" mass="58193">MSYNYSLPELKSLKNPDQLYLQQIKKLQQSIKAIKSSDRNAYYKNVRFLYENFAENYLMPPEFWEGYLSTTFYPHPDYNIHILAYHFFHPGDYHWLWKSNDISQEKIISNPRRKFLEIFKEENEKNGFKKNLDSLIKSLQYPNCDIDDIWTLYEFESCTFPSKKIVETYQKMRNLYSKIKELEEGNVFEWFSALMEVEDDEFVIQNVEFRLGKDLTNKLLWKLYIKFWEKRDKKMMLQVYSKYCRIFPGQKSIRNEYENEAKKYGTPVSFPWKNPFSFEICDKNFNFNTYKKPKEQKRFHHKCVKPIYCYFSPENVINQNFPFRQTMMKYVFDAAKSALKQKFLFSCKYFFIQNPILLCYKFVIQKVFDEDAKKINFYENAVTLDPAFLFKANFKKLCISTVFNFTVVENPLALSKFIPKIVKCEAKYVSIGCQKLTVNELSIIIRNGNVEDIMLNNVQVCDEINGKELLMEDILKLTPNVRKIR</sequence>
<organism evidence="1 2">
    <name type="scientific">Panagrolaimus davidi</name>
    <dbReference type="NCBI Taxonomy" id="227884"/>
    <lineage>
        <taxon>Eukaryota</taxon>
        <taxon>Metazoa</taxon>
        <taxon>Ecdysozoa</taxon>
        <taxon>Nematoda</taxon>
        <taxon>Chromadorea</taxon>
        <taxon>Rhabditida</taxon>
        <taxon>Tylenchina</taxon>
        <taxon>Panagrolaimomorpha</taxon>
        <taxon>Panagrolaimoidea</taxon>
        <taxon>Panagrolaimidae</taxon>
        <taxon>Panagrolaimus</taxon>
    </lineage>
</organism>
<dbReference type="Proteomes" id="UP000887578">
    <property type="component" value="Unplaced"/>
</dbReference>
<keyword evidence="1" id="KW-1185">Reference proteome</keyword>
<dbReference type="WBParaSite" id="PDA_v2.g26150.t1">
    <property type="protein sequence ID" value="PDA_v2.g26150.t1"/>
    <property type="gene ID" value="PDA_v2.g26150"/>
</dbReference>
<protein>
    <submittedName>
        <fullName evidence="2">Uncharacterized protein</fullName>
    </submittedName>
</protein>